<dbReference type="RefSeq" id="WP_046099882.1">
    <property type="nucleotide sequence ID" value="NZ_BKAP01000006.1"/>
</dbReference>
<keyword evidence="1" id="KW-0378">Hydrolase</keyword>
<evidence type="ECO:0000313" key="2">
    <source>
        <dbReference type="Proteomes" id="UP000033530"/>
    </source>
</evidence>
<dbReference type="Gene3D" id="3.30.1240.10">
    <property type="match status" value="1"/>
</dbReference>
<dbReference type="GO" id="GO:0016791">
    <property type="term" value="F:phosphatase activity"/>
    <property type="evidence" value="ECO:0007669"/>
    <property type="project" value="TreeGrafter"/>
</dbReference>
<dbReference type="InterPro" id="IPR036412">
    <property type="entry name" value="HAD-like_sf"/>
</dbReference>
<protein>
    <submittedName>
        <fullName evidence="1">Hydrolase</fullName>
    </submittedName>
</protein>
<dbReference type="PANTHER" id="PTHR10000">
    <property type="entry name" value="PHOSPHOSERINE PHOSPHATASE"/>
    <property type="match status" value="1"/>
</dbReference>
<dbReference type="GO" id="GO:0005829">
    <property type="term" value="C:cytosol"/>
    <property type="evidence" value="ECO:0007669"/>
    <property type="project" value="TreeGrafter"/>
</dbReference>
<gene>
    <name evidence="1" type="ORF">VV61_06240</name>
</gene>
<sequence>MNIVFDVDGTICFNGQYIEDELSNQITALQQKHNIIFASARPIRDLISVVKNFNSRLLIGGNGSIVQNDDGIEVVQSIDAASFVIIKNLIHRYHLKYIVDDDFNYASNLSSDYKIYKQLDPDHLAKNIELEEISTPIKIILIDIPSNNYPLLKKHIEKLSDQLSINFHDNDRNIDITAENINKYTTLIKYLRNEDYIAFGNDVNDIQLLNHAVKAYFVGTKDNQIASNLQHLNLIEADTQLITQNIGKSLLN</sequence>
<dbReference type="SUPFAM" id="SSF56784">
    <property type="entry name" value="HAD-like"/>
    <property type="match status" value="1"/>
</dbReference>
<proteinExistence type="predicted"/>
<dbReference type="EMBL" id="LAIU01000003">
    <property type="protein sequence ID" value="KKB25670.1"/>
    <property type="molecule type" value="Genomic_DNA"/>
</dbReference>
<dbReference type="Proteomes" id="UP000033530">
    <property type="component" value="Unassembled WGS sequence"/>
</dbReference>
<organism evidence="1 2">
    <name type="scientific">Staphylococcus carnosus</name>
    <dbReference type="NCBI Taxonomy" id="1281"/>
    <lineage>
        <taxon>Bacteria</taxon>
        <taxon>Bacillati</taxon>
        <taxon>Bacillota</taxon>
        <taxon>Bacilli</taxon>
        <taxon>Bacillales</taxon>
        <taxon>Staphylococcaceae</taxon>
        <taxon>Staphylococcus</taxon>
    </lineage>
</organism>
<dbReference type="Pfam" id="PF08282">
    <property type="entry name" value="Hydrolase_3"/>
    <property type="match status" value="1"/>
</dbReference>
<dbReference type="Gene3D" id="3.40.50.1000">
    <property type="entry name" value="HAD superfamily/HAD-like"/>
    <property type="match status" value="1"/>
</dbReference>
<comment type="caution">
    <text evidence="1">The sequence shown here is derived from an EMBL/GenBank/DDBJ whole genome shotgun (WGS) entry which is preliminary data.</text>
</comment>
<dbReference type="PANTHER" id="PTHR10000:SF53">
    <property type="entry name" value="5-AMINO-6-(5-PHOSPHO-D-RIBITYLAMINO)URACIL PHOSPHATASE YBJI-RELATED"/>
    <property type="match status" value="1"/>
</dbReference>
<dbReference type="GO" id="GO:0000287">
    <property type="term" value="F:magnesium ion binding"/>
    <property type="evidence" value="ECO:0007669"/>
    <property type="project" value="TreeGrafter"/>
</dbReference>
<dbReference type="InterPro" id="IPR023214">
    <property type="entry name" value="HAD_sf"/>
</dbReference>
<reference evidence="1 2" key="1">
    <citation type="submission" date="2015-03" db="EMBL/GenBank/DDBJ databases">
        <title>Draft Genome Sequence of S. carnosus subsp. utilis LTH 7013, Isolated from South Tirolean Ham.</title>
        <authorList>
            <person name="Mueller A."/>
            <person name="Huptas C."/>
            <person name="Wenning M."/>
            <person name="Weiss A."/>
            <person name="Schmidt H."/>
        </authorList>
    </citation>
    <scope>NUCLEOTIDE SEQUENCE [LARGE SCALE GENOMIC DNA]</scope>
    <source>
        <strain evidence="1 2">LTH7013</strain>
    </source>
</reference>
<dbReference type="AlphaFoldDB" id="A0AAJ0JPN6"/>
<accession>A0AAJ0JPN6</accession>
<name>A0AAJ0JPN6_STACA</name>
<evidence type="ECO:0000313" key="1">
    <source>
        <dbReference type="EMBL" id="KKB25670.1"/>
    </source>
</evidence>